<evidence type="ECO:0000313" key="1">
    <source>
        <dbReference type="EMBL" id="TEY27719.1"/>
    </source>
</evidence>
<comment type="caution">
    <text evidence="1">The sequence shown here is derived from an EMBL/GenBank/DDBJ whole genome shotgun (WGS) entry which is preliminary data.</text>
</comment>
<organism evidence="1 2">
    <name type="scientific">Botryotinia calthae</name>
    <dbReference type="NCBI Taxonomy" id="38488"/>
    <lineage>
        <taxon>Eukaryota</taxon>
        <taxon>Fungi</taxon>
        <taxon>Dikarya</taxon>
        <taxon>Ascomycota</taxon>
        <taxon>Pezizomycotina</taxon>
        <taxon>Leotiomycetes</taxon>
        <taxon>Helotiales</taxon>
        <taxon>Sclerotiniaceae</taxon>
        <taxon>Botryotinia</taxon>
    </lineage>
</organism>
<keyword evidence="2" id="KW-1185">Reference proteome</keyword>
<dbReference type="AlphaFoldDB" id="A0A4Y8CDQ0"/>
<evidence type="ECO:0000313" key="2">
    <source>
        <dbReference type="Proteomes" id="UP000297299"/>
    </source>
</evidence>
<accession>A0A4Y8CDQ0</accession>
<dbReference type="Proteomes" id="UP000297299">
    <property type="component" value="Unassembled WGS sequence"/>
</dbReference>
<dbReference type="EMBL" id="PHWZ01001088">
    <property type="protein sequence ID" value="TEY27719.1"/>
    <property type="molecule type" value="Genomic_DNA"/>
</dbReference>
<name>A0A4Y8CDQ0_9HELO</name>
<proteinExistence type="predicted"/>
<gene>
    <name evidence="1" type="ORF">BOTCAL_1092g00010</name>
</gene>
<protein>
    <submittedName>
        <fullName evidence="1">Uncharacterized protein</fullName>
    </submittedName>
</protein>
<reference evidence="1 2" key="1">
    <citation type="submission" date="2017-11" db="EMBL/GenBank/DDBJ databases">
        <title>Comparative genomics of Botrytis spp.</title>
        <authorList>
            <person name="Valero-Jimenez C.A."/>
            <person name="Tapia P."/>
            <person name="Veloso J."/>
            <person name="Silva-Moreno E."/>
            <person name="Staats M."/>
            <person name="Valdes J.H."/>
            <person name="Van Kan J.A.L."/>
        </authorList>
    </citation>
    <scope>NUCLEOTIDE SEQUENCE [LARGE SCALE GENOMIC DNA]</scope>
    <source>
        <strain evidence="1 2">MUCL2830</strain>
    </source>
</reference>
<sequence>MSPILDLDKVPIHIPELGPFTSFHPALTFTESWTATDEQLLQEDYLNKDFPIPKDRFPYPVCYSWKHPENEASHPESDYVWRLAYKFFQRSPYDLFPRMKTGSNLDLSDKGVCKLVAQVLCVPGVQGNVEFLYHILQYAAHFVCIRCPKPKKYSGKSQPEHLHFMEALSKEKITEKSTIMKNNTHTTPKQTPKLTVTLHHRSDPDPSLTENNVIPNLEIFTLITTAWNLYAKSRNLLPLSTYDFNIRLQFSAIQADERVSVASFKRDWKVQWPLEFRRNVVRKHLCGYAYLYRDTHARELVEFIERVVPEGWNLRDGDGDADEENSFYSVRNIVQGIERCGGGESMRGVERHVASIRGREWHCFSGDGGWREGGERLLFFPLFMKRWWTQGEFSVLWLKERRREREKEREKERPEKKGPKKERELWIERVSGLYEKKEREQEKQVWTAGPNEVYLDHNGEYVDTESGESWFITKEKSEALSGCRNCCRPVCCQVRRRWNGVFVRIVV</sequence>
<dbReference type="OrthoDB" id="3539836at2759"/>